<name>A0ABS8VDK4_DATST</name>
<gene>
    <name evidence="8" type="ORF">HAX54_034206</name>
</gene>
<dbReference type="InterPro" id="IPR031127">
    <property type="entry name" value="E3_UB_ligase_RBR"/>
</dbReference>
<dbReference type="SUPFAM" id="SSF57850">
    <property type="entry name" value="RING/U-box"/>
    <property type="match status" value="1"/>
</dbReference>
<keyword evidence="1" id="KW-0808">Transferase</keyword>
<dbReference type="EMBL" id="JACEIK010004401">
    <property type="protein sequence ID" value="MCD9645350.1"/>
    <property type="molecule type" value="Genomic_DNA"/>
</dbReference>
<feature type="domain" description="RING-type" evidence="7">
    <location>
        <begin position="36"/>
        <end position="147"/>
    </location>
</feature>
<dbReference type="InterPro" id="IPR044066">
    <property type="entry name" value="TRIAD_supradom"/>
</dbReference>
<dbReference type="InterPro" id="IPR013083">
    <property type="entry name" value="Znf_RING/FYVE/PHD"/>
</dbReference>
<evidence type="ECO:0000256" key="3">
    <source>
        <dbReference type="ARBA" id="ARBA00022737"/>
    </source>
</evidence>
<dbReference type="PROSITE" id="PS51873">
    <property type="entry name" value="TRIAD"/>
    <property type="match status" value="1"/>
</dbReference>
<evidence type="ECO:0000313" key="8">
    <source>
        <dbReference type="EMBL" id="MCD9645350.1"/>
    </source>
</evidence>
<dbReference type="PANTHER" id="PTHR11685">
    <property type="entry name" value="RBR FAMILY RING FINGER AND IBR DOMAIN-CONTAINING"/>
    <property type="match status" value="1"/>
</dbReference>
<keyword evidence="2" id="KW-0479">Metal-binding</keyword>
<accession>A0ABS8VDK4</accession>
<keyword evidence="9" id="KW-1185">Reference proteome</keyword>
<keyword evidence="4" id="KW-0863">Zinc-finger</keyword>
<dbReference type="Proteomes" id="UP000823775">
    <property type="component" value="Unassembled WGS sequence"/>
</dbReference>
<evidence type="ECO:0000256" key="2">
    <source>
        <dbReference type="ARBA" id="ARBA00022723"/>
    </source>
</evidence>
<evidence type="ECO:0000256" key="1">
    <source>
        <dbReference type="ARBA" id="ARBA00022679"/>
    </source>
</evidence>
<evidence type="ECO:0000313" key="9">
    <source>
        <dbReference type="Proteomes" id="UP000823775"/>
    </source>
</evidence>
<keyword evidence="3" id="KW-0677">Repeat</keyword>
<proteinExistence type="predicted"/>
<dbReference type="Gene3D" id="3.30.40.10">
    <property type="entry name" value="Zinc/RING finger domain, C3HC4 (zinc finger)"/>
    <property type="match status" value="1"/>
</dbReference>
<keyword evidence="6" id="KW-0862">Zinc</keyword>
<comment type="caution">
    <text evidence="8">The sequence shown here is derived from an EMBL/GenBank/DDBJ whole genome shotgun (WGS) entry which is preliminary data.</text>
</comment>
<evidence type="ECO:0000256" key="5">
    <source>
        <dbReference type="ARBA" id="ARBA00022786"/>
    </source>
</evidence>
<keyword evidence="5" id="KW-0833">Ubl conjugation pathway</keyword>
<evidence type="ECO:0000256" key="6">
    <source>
        <dbReference type="ARBA" id="ARBA00022833"/>
    </source>
</evidence>
<organism evidence="8 9">
    <name type="scientific">Datura stramonium</name>
    <name type="common">Jimsonweed</name>
    <name type="synonym">Common thornapple</name>
    <dbReference type="NCBI Taxonomy" id="4076"/>
    <lineage>
        <taxon>Eukaryota</taxon>
        <taxon>Viridiplantae</taxon>
        <taxon>Streptophyta</taxon>
        <taxon>Embryophyta</taxon>
        <taxon>Tracheophyta</taxon>
        <taxon>Spermatophyta</taxon>
        <taxon>Magnoliopsida</taxon>
        <taxon>eudicotyledons</taxon>
        <taxon>Gunneridae</taxon>
        <taxon>Pentapetalae</taxon>
        <taxon>asterids</taxon>
        <taxon>lamiids</taxon>
        <taxon>Solanales</taxon>
        <taxon>Solanaceae</taxon>
        <taxon>Solanoideae</taxon>
        <taxon>Datureae</taxon>
        <taxon>Datura</taxon>
    </lineage>
</organism>
<protein>
    <recommendedName>
        <fullName evidence="7">RING-type domain-containing protein</fullName>
    </recommendedName>
</protein>
<evidence type="ECO:0000259" key="7">
    <source>
        <dbReference type="PROSITE" id="PS51873"/>
    </source>
</evidence>
<reference evidence="8 9" key="1">
    <citation type="journal article" date="2021" name="BMC Genomics">
        <title>Datura genome reveals duplications of psychoactive alkaloid biosynthetic genes and high mutation rate following tissue culture.</title>
        <authorList>
            <person name="Rajewski A."/>
            <person name="Carter-House D."/>
            <person name="Stajich J."/>
            <person name="Litt A."/>
        </authorList>
    </citation>
    <scope>NUCLEOTIDE SEQUENCE [LARGE SCALE GENOMIC DNA]</scope>
    <source>
        <strain evidence="8">AR-01</strain>
    </source>
</reference>
<sequence>MTSTIFIQNLTSSPASSSSLQEAGESADEHEIGESSLSFCEICAERKEIDEIFTIEICSHVFRTDCIGKHVGTKIQDNIHVMTCPGVACRGTLDFETCSLIIPKDVRNRWEELLCESLILASQKFYCPYKDCSAMLVDDSDIISYRI</sequence>
<evidence type="ECO:0000256" key="4">
    <source>
        <dbReference type="ARBA" id="ARBA00022771"/>
    </source>
</evidence>